<dbReference type="Proteomes" id="UP000018467">
    <property type="component" value="Unassembled WGS sequence"/>
</dbReference>
<protein>
    <recommendedName>
        <fullName evidence="5">Nucleoporin 214</fullName>
    </recommendedName>
</protein>
<dbReference type="HOGENOM" id="CLU_001606_0_0_1"/>
<feature type="compositionally biased region" description="Acidic residues" evidence="2">
    <location>
        <begin position="933"/>
        <end position="946"/>
    </location>
</feature>
<name>W5KZA4_ASTMX</name>
<reference evidence="3" key="4">
    <citation type="submission" date="2025-09" db="UniProtKB">
        <authorList>
            <consortium name="Ensembl"/>
        </authorList>
    </citation>
    <scope>IDENTIFICATION</scope>
</reference>
<dbReference type="AlphaFoldDB" id="W5KZA4"/>
<dbReference type="GO" id="GO:0005643">
    <property type="term" value="C:nuclear pore"/>
    <property type="evidence" value="ECO:0007669"/>
    <property type="project" value="TreeGrafter"/>
</dbReference>
<dbReference type="GO" id="GO:0006405">
    <property type="term" value="P:RNA export from nucleus"/>
    <property type="evidence" value="ECO:0007669"/>
    <property type="project" value="TreeGrafter"/>
</dbReference>
<dbReference type="PANTHER" id="PTHR23193:SF21">
    <property type="entry name" value="NUCLEAR PORE COMPLEX PROTEIN NUP214"/>
    <property type="match status" value="1"/>
</dbReference>
<dbReference type="eggNOG" id="KOG3630">
    <property type="taxonomic scope" value="Eukaryota"/>
</dbReference>
<dbReference type="SUPFAM" id="SSF117289">
    <property type="entry name" value="Nucleoporin domain"/>
    <property type="match status" value="1"/>
</dbReference>
<feature type="region of interest" description="Disordered" evidence="2">
    <location>
        <begin position="864"/>
        <end position="904"/>
    </location>
</feature>
<dbReference type="GO" id="GO:0017056">
    <property type="term" value="F:structural constituent of nuclear pore"/>
    <property type="evidence" value="ECO:0007669"/>
    <property type="project" value="TreeGrafter"/>
</dbReference>
<accession>W5KZA4</accession>
<dbReference type="GO" id="GO:0006606">
    <property type="term" value="P:protein import into nucleus"/>
    <property type="evidence" value="ECO:0007669"/>
    <property type="project" value="TreeGrafter"/>
</dbReference>
<feature type="compositionally biased region" description="Polar residues" evidence="2">
    <location>
        <begin position="872"/>
        <end position="904"/>
    </location>
</feature>
<reference evidence="4" key="1">
    <citation type="submission" date="2013-03" db="EMBL/GenBank/DDBJ databases">
        <authorList>
            <person name="Jeffery W."/>
            <person name="Warren W."/>
            <person name="Wilson R.K."/>
        </authorList>
    </citation>
    <scope>NUCLEOTIDE SEQUENCE</scope>
    <source>
        <strain evidence="4">female</strain>
    </source>
</reference>
<evidence type="ECO:0000313" key="4">
    <source>
        <dbReference type="Proteomes" id="UP000018467"/>
    </source>
</evidence>
<dbReference type="InParanoid" id="W5KZA4"/>
<feature type="compositionally biased region" description="Low complexity" evidence="2">
    <location>
        <begin position="923"/>
        <end position="932"/>
    </location>
</feature>
<keyword evidence="4" id="KW-1185">Reference proteome</keyword>
<dbReference type="Bgee" id="ENSAMXG00000012552">
    <property type="expression patterns" value="Expressed in camera-type eye and 14 other cell types or tissues"/>
</dbReference>
<organism evidence="3 4">
    <name type="scientific">Astyanax mexicanus</name>
    <name type="common">Blind cave fish</name>
    <name type="synonym">Astyanax fasciatus mexicanus</name>
    <dbReference type="NCBI Taxonomy" id="7994"/>
    <lineage>
        <taxon>Eukaryota</taxon>
        <taxon>Metazoa</taxon>
        <taxon>Chordata</taxon>
        <taxon>Craniata</taxon>
        <taxon>Vertebrata</taxon>
        <taxon>Euteleostomi</taxon>
        <taxon>Actinopterygii</taxon>
        <taxon>Neopterygii</taxon>
        <taxon>Teleostei</taxon>
        <taxon>Ostariophysi</taxon>
        <taxon>Characiformes</taxon>
        <taxon>Characoidei</taxon>
        <taxon>Acestrorhamphidae</taxon>
        <taxon>Acestrorhamphinae</taxon>
        <taxon>Astyanax</taxon>
    </lineage>
</organism>
<evidence type="ECO:0000256" key="1">
    <source>
        <dbReference type="SAM" id="Coils"/>
    </source>
</evidence>
<feature type="coiled-coil region" evidence="1">
    <location>
        <begin position="801"/>
        <end position="864"/>
    </location>
</feature>
<reference evidence="3" key="3">
    <citation type="submission" date="2025-08" db="UniProtKB">
        <authorList>
            <consortium name="Ensembl"/>
        </authorList>
    </citation>
    <scope>IDENTIFICATION</scope>
</reference>
<sequence>MGDDQYPIPERDMKDFQFRQMKKIRVFDSPDDLQKERSGLLAISNKFGVTFVGLDRTLKVYLTREIIAAAKVDGNINEIVENVKCQVLSVDLPMHHLALSSDELTLSVCGVSDDSALTMDFYDVRTFFNKARQEKRPFASFKPEAALGTAVQDLKWSPVDGFKLAACLSDGSMMILDVINDVTLVAQLPATVGITCGDKEENAGDSTCLYKSRVICCVCCAVLDVLWLSTFNFAVAYAAADGSPVTPPDLVVISLPKKDEKRPDQYLNFGDLVYGSCTEREHHYFLCHIEDCVYLLYNYNCMYICSIYDLVFTQTNWELWVLEDAARGELPVTLSNDDTLPVGVAIDYTSQGEIYISDDKKLPPAPTLLILSTDGVLCPFSLINLNPGVRQLVTAAGSLALDGERPPLTSESKLKLYCIQKHINKYIHTNQYCIYKILCLYRNTCTKHSEIHQMYIKFTLFCFIIRIYVLFCIFPELSSAPPAYVPPVSNPPSVFSSFQMPPTTAPVAPPPAATSAPPAAPASSSFGMSFSLPPPAYTAPASTAPVSTGPSLFSFNSASSSTFSFAAPKPAPAPTSAPSASTFTFSAPVIKPPAETSSSPAPPPQRVATASPITVLKPPPEPATPNVRMNLNDSFNDLLFFILKQPVSVKPVEKPLQLKKDADPVMVGILEEIAHFQKEMDELKARSNRADFRVGSSEEMRDLRKESEDLHGFTLEIKETTESLHGDISTLKTTLLEGFAGVEEARAQRELNRDKGYLQLLYKKPLDPRSDQQLKVRLSSNTVHMIVPEREALYTALANNMDIINQQKQKLDQLVRDLQSLRLYNKTSTWNSCSHRWCSFPTSLLGLDSELESLRNALVKASLETAPKAPSKSPSKMTPVKQSQLRNFLSKRQTPPVRSTAPANLSRSAFLSPKYYEDLDDVSSTSSLSQSQEPEEPLALAEEEEEELPAIPVLTPRHPAVVRTASIQPGFPMQPSPFSRVQMPPKISMDSADSTILATKTVKHGPPPTTAIPAAQAAGLAALTRQRNSERPVLLENEIQHLHRSCHQQREA</sequence>
<evidence type="ECO:0000256" key="2">
    <source>
        <dbReference type="SAM" id="MobiDB-lite"/>
    </source>
</evidence>
<dbReference type="InterPro" id="IPR015943">
    <property type="entry name" value="WD40/YVTN_repeat-like_dom_sf"/>
</dbReference>
<dbReference type="PANTHER" id="PTHR23193">
    <property type="entry name" value="NUCLEAR PORE COMPLEX PROTEIN NUP"/>
    <property type="match status" value="1"/>
</dbReference>
<dbReference type="Gene3D" id="2.130.10.10">
    <property type="entry name" value="YVTN repeat-like/Quinoprotein amine dehydrogenase"/>
    <property type="match status" value="1"/>
</dbReference>
<keyword evidence="1" id="KW-0175">Coiled coil</keyword>
<dbReference type="GO" id="GO:0008139">
    <property type="term" value="F:nuclear localization sequence binding"/>
    <property type="evidence" value="ECO:0007669"/>
    <property type="project" value="TreeGrafter"/>
</dbReference>
<evidence type="ECO:0000313" key="3">
    <source>
        <dbReference type="Ensembl" id="ENSAMXP00000012916.2"/>
    </source>
</evidence>
<dbReference type="Ensembl" id="ENSAMXT00000012916.2">
    <property type="protein sequence ID" value="ENSAMXP00000012916.2"/>
    <property type="gene ID" value="ENSAMXG00000012552.2"/>
</dbReference>
<feature type="region of interest" description="Disordered" evidence="2">
    <location>
        <begin position="921"/>
        <end position="946"/>
    </location>
</feature>
<dbReference type="InterPro" id="IPR026054">
    <property type="entry name" value="Nucleoporin"/>
</dbReference>
<proteinExistence type="predicted"/>
<dbReference type="STRING" id="7994.ENSAMXP00000012916"/>
<dbReference type="GeneTree" id="ENSGT00940000153253"/>
<reference evidence="4" key="2">
    <citation type="journal article" date="2014" name="Nat. Commun.">
        <title>The cavefish genome reveals candidate genes for eye loss.</title>
        <authorList>
            <person name="McGaugh S.E."/>
            <person name="Gross J.B."/>
            <person name="Aken B."/>
            <person name="Blin M."/>
            <person name="Borowsky R."/>
            <person name="Chalopin D."/>
            <person name="Hinaux H."/>
            <person name="Jeffery W.R."/>
            <person name="Keene A."/>
            <person name="Ma L."/>
            <person name="Minx P."/>
            <person name="Murphy D."/>
            <person name="O'Quin K.E."/>
            <person name="Retaux S."/>
            <person name="Rohner N."/>
            <person name="Searle S.M."/>
            <person name="Stahl B.A."/>
            <person name="Tabin C."/>
            <person name="Volff J.N."/>
            <person name="Yoshizawa M."/>
            <person name="Warren W.C."/>
        </authorList>
    </citation>
    <scope>NUCLEOTIDE SEQUENCE [LARGE SCALE GENOMIC DNA]</scope>
    <source>
        <strain evidence="4">female</strain>
    </source>
</reference>
<evidence type="ECO:0008006" key="5">
    <source>
        <dbReference type="Google" id="ProtNLM"/>
    </source>
</evidence>